<proteinExistence type="predicted"/>
<dbReference type="GO" id="GO:0052621">
    <property type="term" value="F:diguanylate cyclase activity"/>
    <property type="evidence" value="ECO:0007669"/>
    <property type="project" value="UniProtKB-EC"/>
</dbReference>
<feature type="transmembrane region" description="Helical" evidence="3">
    <location>
        <begin position="98"/>
        <end position="115"/>
    </location>
</feature>
<keyword evidence="3" id="KW-0472">Membrane</keyword>
<dbReference type="InterPro" id="IPR050469">
    <property type="entry name" value="Diguanylate_Cyclase"/>
</dbReference>
<dbReference type="OrthoDB" id="9813903at2"/>
<reference evidence="5 6" key="1">
    <citation type="submission" date="2019-03" db="EMBL/GenBank/DDBJ databases">
        <title>Genomic Encyclopedia of Type Strains, Phase IV (KMG-IV): sequencing the most valuable type-strain genomes for metagenomic binning, comparative biology and taxonomic classification.</title>
        <authorList>
            <person name="Goeker M."/>
        </authorList>
    </citation>
    <scope>NUCLEOTIDE SEQUENCE [LARGE SCALE GENOMIC DNA]</scope>
    <source>
        <strain evidence="5 6">DSM 25082</strain>
    </source>
</reference>
<dbReference type="Pfam" id="PF00990">
    <property type="entry name" value="GGDEF"/>
    <property type="match status" value="1"/>
</dbReference>
<keyword evidence="3" id="KW-0812">Transmembrane</keyword>
<feature type="transmembrane region" description="Helical" evidence="3">
    <location>
        <begin position="154"/>
        <end position="174"/>
    </location>
</feature>
<dbReference type="AlphaFoldDB" id="A0A4R6NAD0"/>
<evidence type="ECO:0000256" key="3">
    <source>
        <dbReference type="SAM" id="Phobius"/>
    </source>
</evidence>
<comment type="caution">
    <text evidence="5">The sequence shown here is derived from an EMBL/GenBank/DDBJ whole genome shotgun (WGS) entry which is preliminary data.</text>
</comment>
<dbReference type="Gene3D" id="3.30.70.270">
    <property type="match status" value="1"/>
</dbReference>
<dbReference type="PANTHER" id="PTHR45138:SF9">
    <property type="entry name" value="DIGUANYLATE CYCLASE DGCM-RELATED"/>
    <property type="match status" value="1"/>
</dbReference>
<dbReference type="EMBL" id="SNXE01000001">
    <property type="protein sequence ID" value="TDP12892.1"/>
    <property type="molecule type" value="Genomic_DNA"/>
</dbReference>
<dbReference type="FunFam" id="3.30.70.270:FF:000001">
    <property type="entry name" value="Diguanylate cyclase domain protein"/>
    <property type="match status" value="1"/>
</dbReference>
<evidence type="ECO:0000256" key="2">
    <source>
        <dbReference type="ARBA" id="ARBA00034247"/>
    </source>
</evidence>
<keyword evidence="6" id="KW-1185">Reference proteome</keyword>
<feature type="transmembrane region" description="Helical" evidence="3">
    <location>
        <begin position="121"/>
        <end position="142"/>
    </location>
</feature>
<protein>
    <recommendedName>
        <fullName evidence="1">diguanylate cyclase</fullName>
        <ecNumber evidence="1">2.7.7.65</ecNumber>
    </recommendedName>
</protein>
<sequence length="384" mass="42765">MSMAPQTVTLLLLINTLCLLACTAWLLMARVRHFARRVSWVMAAVNVLLVLGIGLYALRGRPDWPALLTHEGSVTLLMAAFGLMCSFGPLIALEAPRWRAPAGLVLATLALLLLLPQGSRWWLTVSALGITLMILLICHGVYIRLLRVVKAATALLLTLPYILLSLMFALRGLGFVLLDPSQQGLLTQSLTNTLWLWTGFLMVLLINAQVAFMLVLRLVLQLQQLIHQDALTGALNRRAFELAMKQAHAAHERGQAQALVLVDMDHFKRLNDELGHPAGDEALRWLVARVREVLREVDTIARLGGEEFALLLHESDKQGAFQVAERVRARLRQLDWQWQGRPWPLRASFGVAAWEAGDSGPERVLARADAALYEAKRQGRDRVC</sequence>
<gene>
    <name evidence="5" type="ORF">DFR39_101366</name>
</gene>
<feature type="transmembrane region" description="Helical" evidence="3">
    <location>
        <begin position="6"/>
        <end position="28"/>
    </location>
</feature>
<dbReference type="NCBIfam" id="TIGR00254">
    <property type="entry name" value="GGDEF"/>
    <property type="match status" value="1"/>
</dbReference>
<keyword evidence="3" id="KW-1133">Transmembrane helix</keyword>
<dbReference type="SMART" id="SM00267">
    <property type="entry name" value="GGDEF"/>
    <property type="match status" value="1"/>
</dbReference>
<dbReference type="EC" id="2.7.7.65" evidence="1"/>
<feature type="transmembrane region" description="Helical" evidence="3">
    <location>
        <begin position="40"/>
        <end position="58"/>
    </location>
</feature>
<dbReference type="RefSeq" id="WP_133601825.1">
    <property type="nucleotide sequence ID" value="NZ_JAUFPJ010000016.1"/>
</dbReference>
<evidence type="ECO:0000256" key="1">
    <source>
        <dbReference type="ARBA" id="ARBA00012528"/>
    </source>
</evidence>
<comment type="catalytic activity">
    <reaction evidence="2">
        <text>2 GTP = 3',3'-c-di-GMP + 2 diphosphate</text>
        <dbReference type="Rhea" id="RHEA:24898"/>
        <dbReference type="ChEBI" id="CHEBI:33019"/>
        <dbReference type="ChEBI" id="CHEBI:37565"/>
        <dbReference type="ChEBI" id="CHEBI:58805"/>
        <dbReference type="EC" id="2.7.7.65"/>
    </reaction>
</comment>
<evidence type="ECO:0000313" key="5">
    <source>
        <dbReference type="EMBL" id="TDP12892.1"/>
    </source>
</evidence>
<dbReference type="PROSITE" id="PS50887">
    <property type="entry name" value="GGDEF"/>
    <property type="match status" value="1"/>
</dbReference>
<dbReference type="InterPro" id="IPR043128">
    <property type="entry name" value="Rev_trsase/Diguanyl_cyclase"/>
</dbReference>
<accession>A0A4R6NAD0</accession>
<name>A0A4R6NAD0_9BURK</name>
<evidence type="ECO:0000313" key="6">
    <source>
        <dbReference type="Proteomes" id="UP000295357"/>
    </source>
</evidence>
<evidence type="ECO:0000259" key="4">
    <source>
        <dbReference type="PROSITE" id="PS50887"/>
    </source>
</evidence>
<dbReference type="InterPro" id="IPR000160">
    <property type="entry name" value="GGDEF_dom"/>
</dbReference>
<dbReference type="Proteomes" id="UP000295357">
    <property type="component" value="Unassembled WGS sequence"/>
</dbReference>
<dbReference type="CDD" id="cd01949">
    <property type="entry name" value="GGDEF"/>
    <property type="match status" value="1"/>
</dbReference>
<feature type="transmembrane region" description="Helical" evidence="3">
    <location>
        <begin position="73"/>
        <end position="91"/>
    </location>
</feature>
<dbReference type="PANTHER" id="PTHR45138">
    <property type="entry name" value="REGULATORY COMPONENTS OF SENSORY TRANSDUCTION SYSTEM"/>
    <property type="match status" value="1"/>
</dbReference>
<feature type="domain" description="GGDEF" evidence="4">
    <location>
        <begin position="255"/>
        <end position="384"/>
    </location>
</feature>
<dbReference type="SUPFAM" id="SSF55073">
    <property type="entry name" value="Nucleotide cyclase"/>
    <property type="match status" value="1"/>
</dbReference>
<feature type="transmembrane region" description="Helical" evidence="3">
    <location>
        <begin position="194"/>
        <end position="216"/>
    </location>
</feature>
<dbReference type="InterPro" id="IPR029787">
    <property type="entry name" value="Nucleotide_cyclase"/>
</dbReference>
<organism evidence="5 6">
    <name type="scientific">Roseateles asaccharophilus</name>
    <dbReference type="NCBI Taxonomy" id="582607"/>
    <lineage>
        <taxon>Bacteria</taxon>
        <taxon>Pseudomonadati</taxon>
        <taxon>Pseudomonadota</taxon>
        <taxon>Betaproteobacteria</taxon>
        <taxon>Burkholderiales</taxon>
        <taxon>Sphaerotilaceae</taxon>
        <taxon>Roseateles</taxon>
    </lineage>
</organism>